<accession>A0ABT8QTS5</accession>
<keyword evidence="4" id="KW-1185">Reference proteome</keyword>
<dbReference type="Gene3D" id="3.40.630.10">
    <property type="entry name" value="Zn peptidases"/>
    <property type="match status" value="1"/>
</dbReference>
<dbReference type="EMBL" id="JAMJEV010000010">
    <property type="protein sequence ID" value="MDO0823879.1"/>
    <property type="molecule type" value="Genomic_DNA"/>
</dbReference>
<dbReference type="Proteomes" id="UP001176021">
    <property type="component" value="Unassembled WGS sequence"/>
</dbReference>
<gene>
    <name evidence="3" type="ORF">M8H41_13590</name>
</gene>
<sequence>MYKTKGNSKPNLLRFILLLGVISFMLIGCDHPKKNYEPTPTPDTVTLGKTSHMSPDDINSLSTDENKMMTTIEKICVTPRPIGSNEEKAVYRNLKLELESYGYNTEVQEFPYILQTLKLKNTPFQTGNFLRLANQREQVKT</sequence>
<proteinExistence type="predicted"/>
<feature type="compositionally biased region" description="Polar residues" evidence="1">
    <location>
        <begin position="45"/>
        <end position="63"/>
    </location>
</feature>
<protein>
    <submittedName>
        <fullName evidence="3">Uncharacterized protein</fullName>
    </submittedName>
</protein>
<dbReference type="PROSITE" id="PS51257">
    <property type="entry name" value="PROKAR_LIPOPROTEIN"/>
    <property type="match status" value="1"/>
</dbReference>
<comment type="caution">
    <text evidence="3">The sequence shown here is derived from an EMBL/GenBank/DDBJ whole genome shotgun (WGS) entry which is preliminary data.</text>
</comment>
<evidence type="ECO:0000256" key="1">
    <source>
        <dbReference type="SAM" id="MobiDB-lite"/>
    </source>
</evidence>
<evidence type="ECO:0000313" key="3">
    <source>
        <dbReference type="EMBL" id="MDO0823879.1"/>
    </source>
</evidence>
<evidence type="ECO:0000313" key="4">
    <source>
        <dbReference type="Proteomes" id="UP001176021"/>
    </source>
</evidence>
<evidence type="ECO:0000256" key="2">
    <source>
        <dbReference type="SAM" id="Phobius"/>
    </source>
</evidence>
<keyword evidence="2" id="KW-1133">Transmembrane helix</keyword>
<keyword evidence="2" id="KW-0812">Transmembrane</keyword>
<dbReference type="RefSeq" id="WP_302049031.1">
    <property type="nucleotide sequence ID" value="NZ_JAMJEV010000010.1"/>
</dbReference>
<reference evidence="3" key="1">
    <citation type="submission" date="2022-05" db="EMBL/GenBank/DDBJ databases">
        <title>Expanded diversity of anoxic marine methylotrophy in a Black Sea sulfate reducing microorganism.</title>
        <authorList>
            <person name="Fischer P.Q."/>
            <person name="Stams A.J.M."/>
            <person name="Villanueva L."/>
            <person name="Sousa D.Z."/>
        </authorList>
    </citation>
    <scope>NUCLEOTIDE SEQUENCE</scope>
    <source>
        <strain evidence="3">P130</strain>
    </source>
</reference>
<name>A0ABT8QTS5_9FIRM</name>
<feature type="region of interest" description="Disordered" evidence="1">
    <location>
        <begin position="45"/>
        <end position="64"/>
    </location>
</feature>
<organism evidence="3 4">
    <name type="scientific">Desulfosporosinus nitroreducens</name>
    <dbReference type="NCBI Taxonomy" id="2018668"/>
    <lineage>
        <taxon>Bacteria</taxon>
        <taxon>Bacillati</taxon>
        <taxon>Bacillota</taxon>
        <taxon>Clostridia</taxon>
        <taxon>Eubacteriales</taxon>
        <taxon>Desulfitobacteriaceae</taxon>
        <taxon>Desulfosporosinus</taxon>
    </lineage>
</organism>
<keyword evidence="2" id="KW-0472">Membrane</keyword>
<feature type="transmembrane region" description="Helical" evidence="2">
    <location>
        <begin position="12"/>
        <end position="28"/>
    </location>
</feature>